<evidence type="ECO:0000313" key="3">
    <source>
        <dbReference type="Proteomes" id="UP001611494"/>
    </source>
</evidence>
<evidence type="ECO:0000256" key="1">
    <source>
        <dbReference type="SAM" id="Phobius"/>
    </source>
</evidence>
<keyword evidence="1" id="KW-1133">Transmembrane helix</keyword>
<dbReference type="RefSeq" id="WP_397060231.1">
    <property type="nucleotide sequence ID" value="NZ_JBIRYL010000001.1"/>
</dbReference>
<gene>
    <name evidence="2" type="ORF">ACH49Z_05985</name>
</gene>
<proteinExistence type="predicted"/>
<feature type="transmembrane region" description="Helical" evidence="1">
    <location>
        <begin position="20"/>
        <end position="39"/>
    </location>
</feature>
<protein>
    <submittedName>
        <fullName evidence="2">Mce family protein</fullName>
    </submittedName>
</protein>
<keyword evidence="1" id="KW-0472">Membrane</keyword>
<sequence length="340" mass="35525">MSTVAPALSPWGPSRTGLRLRGLAVLVIAAVAVTGWLQWRPGPPDHMSFTLVTSVVGDGAAIGTPVRLRGTTIGEITDITATGVDRRTLTVRVGAARLAELSTTVQAQFVSANVFGSTALEFVPAPGGEPIGAGTVLELGDRAADHTVTAIMREAGRAVTGVLTGRLSDAVDDSAELLRASQGLVTSALIVLRTWQRAERLPVAELLPKLAGTTEGITAFGPAALGILHALAAVEELDEDARTRQASDTISEVSNLVFAFAGELVGALGPMSRFVDMLLDLVIPLNQGMREVTPDQVRRLLTGVDGALHQRAGATELDTEILMRVPALRLPLQSTTGGTR</sequence>
<dbReference type="EMBL" id="JBIRYL010000001">
    <property type="protein sequence ID" value="MFI2229385.1"/>
    <property type="molecule type" value="Genomic_DNA"/>
</dbReference>
<dbReference type="Proteomes" id="UP001611494">
    <property type="component" value="Unassembled WGS sequence"/>
</dbReference>
<reference evidence="2 3" key="1">
    <citation type="submission" date="2024-10" db="EMBL/GenBank/DDBJ databases">
        <title>The Natural Products Discovery Center: Release of the First 8490 Sequenced Strains for Exploring Actinobacteria Biosynthetic Diversity.</title>
        <authorList>
            <person name="Kalkreuter E."/>
            <person name="Kautsar S.A."/>
            <person name="Yang D."/>
            <person name="Bader C.D."/>
            <person name="Teijaro C.N."/>
            <person name="Fluegel L."/>
            <person name="Davis C.M."/>
            <person name="Simpson J.R."/>
            <person name="Lauterbach L."/>
            <person name="Steele A.D."/>
            <person name="Gui C."/>
            <person name="Meng S."/>
            <person name="Li G."/>
            <person name="Viehrig K."/>
            <person name="Ye F."/>
            <person name="Su P."/>
            <person name="Kiefer A.F."/>
            <person name="Nichols A."/>
            <person name="Cepeda A.J."/>
            <person name="Yan W."/>
            <person name="Fan B."/>
            <person name="Jiang Y."/>
            <person name="Adhikari A."/>
            <person name="Zheng C.-J."/>
            <person name="Schuster L."/>
            <person name="Cowan T.M."/>
            <person name="Smanski M.J."/>
            <person name="Chevrette M.G."/>
            <person name="De Carvalho L.P.S."/>
            <person name="Shen B."/>
        </authorList>
    </citation>
    <scope>NUCLEOTIDE SEQUENCE [LARGE SCALE GENOMIC DNA]</scope>
    <source>
        <strain evidence="2 3">NPDC019377</strain>
    </source>
</reference>
<keyword evidence="1" id="KW-0812">Transmembrane</keyword>
<keyword evidence="3" id="KW-1185">Reference proteome</keyword>
<accession>A0ABW7VTU7</accession>
<comment type="caution">
    <text evidence="2">The sequence shown here is derived from an EMBL/GenBank/DDBJ whole genome shotgun (WGS) entry which is preliminary data.</text>
</comment>
<evidence type="ECO:0000313" key="2">
    <source>
        <dbReference type="EMBL" id="MFI2229385.1"/>
    </source>
</evidence>
<organism evidence="2 3">
    <name type="scientific">Nocardia testacea</name>
    <dbReference type="NCBI Taxonomy" id="248551"/>
    <lineage>
        <taxon>Bacteria</taxon>
        <taxon>Bacillati</taxon>
        <taxon>Actinomycetota</taxon>
        <taxon>Actinomycetes</taxon>
        <taxon>Mycobacteriales</taxon>
        <taxon>Nocardiaceae</taxon>
        <taxon>Nocardia</taxon>
    </lineage>
</organism>
<name>A0ABW7VTU7_9NOCA</name>